<organism evidence="7 8">
    <name type="scientific">Roseovarius pacificus</name>
    <dbReference type="NCBI Taxonomy" id="337701"/>
    <lineage>
        <taxon>Bacteria</taxon>
        <taxon>Pseudomonadati</taxon>
        <taxon>Pseudomonadota</taxon>
        <taxon>Alphaproteobacteria</taxon>
        <taxon>Rhodobacterales</taxon>
        <taxon>Roseobacteraceae</taxon>
        <taxon>Roseovarius</taxon>
    </lineage>
</organism>
<dbReference type="CDD" id="cd06581">
    <property type="entry name" value="TM_PBP1_LivM_like"/>
    <property type="match status" value="1"/>
</dbReference>
<reference evidence="7 8" key="1">
    <citation type="submission" date="2016-11" db="EMBL/GenBank/DDBJ databases">
        <authorList>
            <person name="Jaros S."/>
            <person name="Januszkiewicz K."/>
            <person name="Wedrychowicz H."/>
        </authorList>
    </citation>
    <scope>NUCLEOTIDE SEQUENCE [LARGE SCALE GENOMIC DNA]</scope>
    <source>
        <strain evidence="7 8">DSM 29589</strain>
    </source>
</reference>
<evidence type="ECO:0000256" key="6">
    <source>
        <dbReference type="SAM" id="Phobius"/>
    </source>
</evidence>
<evidence type="ECO:0000256" key="4">
    <source>
        <dbReference type="ARBA" id="ARBA00022989"/>
    </source>
</evidence>
<evidence type="ECO:0000313" key="8">
    <source>
        <dbReference type="Proteomes" id="UP000183974"/>
    </source>
</evidence>
<feature type="transmembrane region" description="Helical" evidence="6">
    <location>
        <begin position="118"/>
        <end position="135"/>
    </location>
</feature>
<dbReference type="PANTHER" id="PTHR30482:SF17">
    <property type="entry name" value="ABC TRANSPORTER ATP-BINDING PROTEIN"/>
    <property type="match status" value="1"/>
</dbReference>
<keyword evidence="3 6" id="KW-0812">Transmembrane</keyword>
<dbReference type="Pfam" id="PF02653">
    <property type="entry name" value="BPD_transp_2"/>
    <property type="match status" value="1"/>
</dbReference>
<comment type="subcellular location">
    <subcellularLocation>
        <location evidence="1">Cell membrane</location>
        <topology evidence="1">Multi-pass membrane protein</topology>
    </subcellularLocation>
</comment>
<dbReference type="STRING" id="337701.SAMN05444398_11954"/>
<dbReference type="InterPro" id="IPR001851">
    <property type="entry name" value="ABC_transp_permease"/>
</dbReference>
<dbReference type="Proteomes" id="UP000183974">
    <property type="component" value="Unassembled WGS sequence"/>
</dbReference>
<keyword evidence="8" id="KW-1185">Reference proteome</keyword>
<dbReference type="PANTHER" id="PTHR30482">
    <property type="entry name" value="HIGH-AFFINITY BRANCHED-CHAIN AMINO ACID TRANSPORT SYSTEM PERMEASE"/>
    <property type="match status" value="1"/>
</dbReference>
<evidence type="ECO:0000256" key="5">
    <source>
        <dbReference type="ARBA" id="ARBA00023136"/>
    </source>
</evidence>
<feature type="transmembrane region" description="Helical" evidence="6">
    <location>
        <begin position="92"/>
        <end position="111"/>
    </location>
</feature>
<keyword evidence="2" id="KW-1003">Cell membrane</keyword>
<evidence type="ECO:0000256" key="3">
    <source>
        <dbReference type="ARBA" id="ARBA00022692"/>
    </source>
</evidence>
<dbReference type="RefSeq" id="WP_073037467.1">
    <property type="nucleotide sequence ID" value="NZ_BMLR01000019.1"/>
</dbReference>
<keyword evidence="5 6" id="KW-0472">Membrane</keyword>
<dbReference type="AlphaFoldDB" id="A0A1M7JE42"/>
<evidence type="ECO:0000313" key="7">
    <source>
        <dbReference type="EMBL" id="SHM51254.1"/>
    </source>
</evidence>
<feature type="transmembrane region" description="Helical" evidence="6">
    <location>
        <begin position="57"/>
        <end position="80"/>
    </location>
</feature>
<name>A0A1M7JE42_9RHOB</name>
<feature type="transmembrane region" description="Helical" evidence="6">
    <location>
        <begin position="285"/>
        <end position="304"/>
    </location>
</feature>
<feature type="transmembrane region" description="Helical" evidence="6">
    <location>
        <begin position="216"/>
        <end position="241"/>
    </location>
</feature>
<dbReference type="GO" id="GO:0015658">
    <property type="term" value="F:branched-chain amino acid transmembrane transporter activity"/>
    <property type="evidence" value="ECO:0007669"/>
    <property type="project" value="InterPro"/>
</dbReference>
<feature type="transmembrane region" description="Helical" evidence="6">
    <location>
        <begin position="253"/>
        <end position="278"/>
    </location>
</feature>
<feature type="transmembrane region" description="Helical" evidence="6">
    <location>
        <begin position="166"/>
        <end position="186"/>
    </location>
</feature>
<proteinExistence type="predicted"/>
<evidence type="ECO:0000256" key="2">
    <source>
        <dbReference type="ARBA" id="ARBA00022475"/>
    </source>
</evidence>
<protein>
    <submittedName>
        <fullName evidence="7">Amino acid/amide ABC transporter membrane protein 2, HAAT family</fullName>
    </submittedName>
</protein>
<dbReference type="InterPro" id="IPR043428">
    <property type="entry name" value="LivM-like"/>
</dbReference>
<keyword evidence="4 6" id="KW-1133">Transmembrane helix</keyword>
<dbReference type="GO" id="GO:0005886">
    <property type="term" value="C:plasma membrane"/>
    <property type="evidence" value="ECO:0007669"/>
    <property type="project" value="UniProtKB-SubCell"/>
</dbReference>
<evidence type="ECO:0000256" key="1">
    <source>
        <dbReference type="ARBA" id="ARBA00004651"/>
    </source>
</evidence>
<gene>
    <name evidence="7" type="ORF">SAMN05444398_11954</name>
</gene>
<accession>A0A1M7JE42</accession>
<dbReference type="OrthoDB" id="9804361at2"/>
<feature type="transmembrane region" description="Helical" evidence="6">
    <location>
        <begin position="20"/>
        <end position="50"/>
    </location>
</feature>
<sequence>MTTLLHKTLSFANNRAVRWLALLVLATALLVAPFTVYPLFLMNVFCFVLFASALNLVLGYAGLLSLGHAAFFGGAAYVTAHTAKAWDWPFEIAVLAGMCFAAILGLFMGLIGIKRYGIYFAMITLALAQMIYFLAVQMPFTNGEDGIQAIPRGTLLGLIDLSDIRAMYFVVLGFVILGMLLIWRCIHSPFGHILAAIRENEPRAVSLGLDVARYKLIAFVLSATLSGLAGSLKVLSFQLAALNNVSWHLSGEVVLMTLIGGLGTFVGPIIGSTFVVALEHFLATSGLPVSLVIGIIFMACVMLFRRGVWGETKARIAAMIEKPDSDRH</sequence>
<dbReference type="EMBL" id="FRBR01000019">
    <property type="protein sequence ID" value="SHM51254.1"/>
    <property type="molecule type" value="Genomic_DNA"/>
</dbReference>